<evidence type="ECO:0008006" key="3">
    <source>
        <dbReference type="Google" id="ProtNLM"/>
    </source>
</evidence>
<accession>A0A4Q7EJP4</accession>
<dbReference type="InterPro" id="IPR001646">
    <property type="entry name" value="5peptide_repeat"/>
</dbReference>
<sequence length="84" mass="9557">MPTYKALFFGMLIYKVLNFNRQLQQANLQDADLQDANLEFVNLAGADLRRVSYLTEEQLAEAILCGTKLPDYIELDGNRDCNTP</sequence>
<gene>
    <name evidence="1" type="ORF">DYY88_01825</name>
</gene>
<dbReference type="Gene3D" id="2.160.20.80">
    <property type="entry name" value="E3 ubiquitin-protein ligase SopA"/>
    <property type="match status" value="1"/>
</dbReference>
<organism evidence="1 2">
    <name type="scientific">Leptolyngbya iicbica LK</name>
    <dbReference type="NCBI Taxonomy" id="2294035"/>
    <lineage>
        <taxon>Bacteria</taxon>
        <taxon>Bacillati</taxon>
        <taxon>Cyanobacteriota</taxon>
        <taxon>Cyanophyceae</taxon>
        <taxon>Leptolyngbyales</taxon>
        <taxon>Leptolyngbyaceae</taxon>
        <taxon>Leptolyngbya group</taxon>
        <taxon>Leptolyngbya</taxon>
        <taxon>Leptolyngbya iicbica</taxon>
    </lineage>
</organism>
<comment type="caution">
    <text evidence="1">The sequence shown here is derived from an EMBL/GenBank/DDBJ whole genome shotgun (WGS) entry which is preliminary data.</text>
</comment>
<name>A0A4Q7EJP4_9CYAN</name>
<dbReference type="AlphaFoldDB" id="A0A4Q7EJP4"/>
<dbReference type="Pfam" id="PF00805">
    <property type="entry name" value="Pentapeptide"/>
    <property type="match status" value="1"/>
</dbReference>
<evidence type="ECO:0000313" key="1">
    <source>
        <dbReference type="EMBL" id="RZM82029.1"/>
    </source>
</evidence>
<dbReference type="Proteomes" id="UP000292459">
    <property type="component" value="Unassembled WGS sequence"/>
</dbReference>
<dbReference type="SUPFAM" id="SSF141571">
    <property type="entry name" value="Pentapeptide repeat-like"/>
    <property type="match status" value="1"/>
</dbReference>
<evidence type="ECO:0000313" key="2">
    <source>
        <dbReference type="Proteomes" id="UP000292459"/>
    </source>
</evidence>
<reference evidence="1 2" key="1">
    <citation type="submission" date="2018-11" db="EMBL/GenBank/DDBJ databases">
        <title>Whole genome sequencing of an environmental sample.</title>
        <authorList>
            <person name="Sarangi A.N."/>
            <person name="Singh D."/>
            <person name="Tripathy S."/>
        </authorList>
    </citation>
    <scope>NUCLEOTIDE SEQUENCE [LARGE SCALE GENOMIC DNA]</scope>
    <source>
        <strain evidence="1 2">Lakshadweep</strain>
    </source>
</reference>
<dbReference type="EMBL" id="QVFV01000001">
    <property type="protein sequence ID" value="RZM82029.1"/>
    <property type="molecule type" value="Genomic_DNA"/>
</dbReference>
<keyword evidence="2" id="KW-1185">Reference proteome</keyword>
<proteinExistence type="predicted"/>
<dbReference type="OrthoDB" id="464342at2"/>
<protein>
    <recommendedName>
        <fullName evidence="3">Pentapeptide repeat-containing protein</fullName>
    </recommendedName>
</protein>